<organism evidence="2 3">
    <name type="scientific">Handroanthus impetiginosus</name>
    <dbReference type="NCBI Taxonomy" id="429701"/>
    <lineage>
        <taxon>Eukaryota</taxon>
        <taxon>Viridiplantae</taxon>
        <taxon>Streptophyta</taxon>
        <taxon>Embryophyta</taxon>
        <taxon>Tracheophyta</taxon>
        <taxon>Spermatophyta</taxon>
        <taxon>Magnoliopsida</taxon>
        <taxon>eudicotyledons</taxon>
        <taxon>Gunneridae</taxon>
        <taxon>Pentapetalae</taxon>
        <taxon>asterids</taxon>
        <taxon>lamiids</taxon>
        <taxon>Lamiales</taxon>
        <taxon>Bignoniaceae</taxon>
        <taxon>Crescentiina</taxon>
        <taxon>Tabebuia alliance</taxon>
        <taxon>Handroanthus</taxon>
    </lineage>
</organism>
<accession>A0A2G9H4Y8</accession>
<keyword evidence="3" id="KW-1185">Reference proteome</keyword>
<comment type="caution">
    <text evidence="2">The sequence shown here is derived from an EMBL/GenBank/DDBJ whole genome shotgun (WGS) entry which is preliminary data.</text>
</comment>
<dbReference type="PANTHER" id="PTHR34222:SF88">
    <property type="entry name" value="ZINC FINGER, CCHC-TYPE"/>
    <property type="match status" value="1"/>
</dbReference>
<name>A0A2G9H4Y8_9LAMI</name>
<feature type="domain" description="Retrotransposon Copia-like N-terminal" evidence="1">
    <location>
        <begin position="27"/>
        <end position="67"/>
    </location>
</feature>
<dbReference type="EMBL" id="NKXS01002657">
    <property type="protein sequence ID" value="PIN12582.1"/>
    <property type="molecule type" value="Genomic_DNA"/>
</dbReference>
<evidence type="ECO:0000313" key="2">
    <source>
        <dbReference type="EMBL" id="PIN12582.1"/>
    </source>
</evidence>
<gene>
    <name evidence="2" type="ORF">CDL12_14808</name>
</gene>
<evidence type="ECO:0000313" key="3">
    <source>
        <dbReference type="Proteomes" id="UP000231279"/>
    </source>
</evidence>
<dbReference type="STRING" id="429701.A0A2G9H4Y8"/>
<evidence type="ECO:0000259" key="1">
    <source>
        <dbReference type="Pfam" id="PF14244"/>
    </source>
</evidence>
<dbReference type="OrthoDB" id="5544992at2759"/>
<protein>
    <recommendedName>
        <fullName evidence="1">Retrotransposon Copia-like N-terminal domain-containing protein</fullName>
    </recommendedName>
</protein>
<dbReference type="AlphaFoldDB" id="A0A2G9H4Y8"/>
<dbReference type="Proteomes" id="UP000231279">
    <property type="component" value="Unassembled WGS sequence"/>
</dbReference>
<dbReference type="InterPro" id="IPR029472">
    <property type="entry name" value="Copia-like_N"/>
</dbReference>
<dbReference type="Pfam" id="PF14244">
    <property type="entry name" value="Retrotran_gag_3"/>
    <property type="match status" value="1"/>
</dbReference>
<sequence>MANVGAGNIADIVASNKASETSPYYLHSSEYPSLIFVTHPFSENGENYFTWRHNLMNALQSKNKARFCQFPTMDTMRLPRNLQMRLPRSFKDLLPMRKLQEKYGRTWRKDSLKCTKKMQTVCEEEKVFDFLMGPDEEYSTMRSQFLSVDPLPNLGRAYARAAQEEKQCSIAAMRAPIIEGTALLAKGNTSSQKKSDNVHRNQFAPCVHCGRTNHSKEHCYKMVGYPSKWLKPSQNNDKQITRDQSRECGNQLENDHATYIPTGGAFAGTVNGEGSPILGLTLAQHQQLLALLRSSEPSTGTPSADMAVSNFSGKICV</sequence>
<dbReference type="PANTHER" id="PTHR34222">
    <property type="entry name" value="GAG_PRE-INTEGRS DOMAIN-CONTAINING PROTEIN"/>
    <property type="match status" value="1"/>
</dbReference>
<reference evidence="3" key="1">
    <citation type="journal article" date="2018" name="Gigascience">
        <title>Genome assembly of the Pink Ipe (Handroanthus impetiginosus, Bignoniaceae), a highly valued, ecologically keystone Neotropical timber forest tree.</title>
        <authorList>
            <person name="Silva-Junior O.B."/>
            <person name="Grattapaglia D."/>
            <person name="Novaes E."/>
            <person name="Collevatti R.G."/>
        </authorList>
    </citation>
    <scope>NUCLEOTIDE SEQUENCE [LARGE SCALE GENOMIC DNA]</scope>
    <source>
        <strain evidence="3">cv. UFG-1</strain>
    </source>
</reference>
<proteinExistence type="predicted"/>